<keyword evidence="7 9" id="KW-0378">Hydrolase</keyword>
<evidence type="ECO:0000256" key="4">
    <source>
        <dbReference type="ARBA" id="ARBA00010662"/>
    </source>
</evidence>
<proteinExistence type="inferred from homology"/>
<evidence type="ECO:0000256" key="5">
    <source>
        <dbReference type="ARBA" id="ARBA00013198"/>
    </source>
</evidence>
<feature type="domain" description="Glucosamine/galactosamine-6-phosphate isomerase" evidence="8">
    <location>
        <begin position="7"/>
        <end position="228"/>
    </location>
</feature>
<dbReference type="EC" id="3.1.1.31" evidence="5 7"/>
<comment type="similarity">
    <text evidence="4 7">Belongs to the glucosamine/galactosamine-6-phosphate isomerase family. 6-phosphogluconolactonase subfamily.</text>
</comment>
<dbReference type="InterPro" id="IPR037171">
    <property type="entry name" value="NagB/RpiA_transferase-like"/>
</dbReference>
<comment type="catalytic activity">
    <reaction evidence="1 7">
        <text>6-phospho-D-glucono-1,5-lactone + H2O = 6-phospho-D-gluconate + H(+)</text>
        <dbReference type="Rhea" id="RHEA:12556"/>
        <dbReference type="ChEBI" id="CHEBI:15377"/>
        <dbReference type="ChEBI" id="CHEBI:15378"/>
        <dbReference type="ChEBI" id="CHEBI:57955"/>
        <dbReference type="ChEBI" id="CHEBI:58759"/>
        <dbReference type="EC" id="3.1.1.31"/>
    </reaction>
</comment>
<dbReference type="InterPro" id="IPR006148">
    <property type="entry name" value="Glc/Gal-6P_isomerase"/>
</dbReference>
<dbReference type="GO" id="GO:0005975">
    <property type="term" value="P:carbohydrate metabolic process"/>
    <property type="evidence" value="ECO:0007669"/>
    <property type="project" value="UniProtKB-UniRule"/>
</dbReference>
<evidence type="ECO:0000256" key="6">
    <source>
        <dbReference type="ARBA" id="ARBA00020337"/>
    </source>
</evidence>
<dbReference type="Pfam" id="PF01182">
    <property type="entry name" value="Glucosamine_iso"/>
    <property type="match status" value="1"/>
</dbReference>
<dbReference type="CDD" id="cd01400">
    <property type="entry name" value="6PGL"/>
    <property type="match status" value="1"/>
</dbReference>
<protein>
    <recommendedName>
        <fullName evidence="6 7">6-phosphogluconolactonase</fullName>
        <shortName evidence="7">6PGL</shortName>
        <ecNumber evidence="5 7">3.1.1.31</ecNumber>
    </recommendedName>
</protein>
<evidence type="ECO:0000256" key="7">
    <source>
        <dbReference type="RuleBase" id="RU365095"/>
    </source>
</evidence>
<keyword evidence="10" id="KW-1185">Reference proteome</keyword>
<dbReference type="GO" id="GO:0017057">
    <property type="term" value="F:6-phosphogluconolactonase activity"/>
    <property type="evidence" value="ECO:0007669"/>
    <property type="project" value="UniProtKB-UniRule"/>
</dbReference>
<evidence type="ECO:0000313" key="9">
    <source>
        <dbReference type="EMBL" id="MCJ8209224.1"/>
    </source>
</evidence>
<dbReference type="Proteomes" id="UP001139450">
    <property type="component" value="Unassembled WGS sequence"/>
</dbReference>
<dbReference type="PANTHER" id="PTHR11054:SF0">
    <property type="entry name" value="6-PHOSPHOGLUCONOLACTONASE"/>
    <property type="match status" value="1"/>
</dbReference>
<dbReference type="PANTHER" id="PTHR11054">
    <property type="entry name" value="6-PHOSPHOGLUCONOLACTONASE"/>
    <property type="match status" value="1"/>
</dbReference>
<comment type="caution">
    <text evidence="9">The sequence shown here is derived from an EMBL/GenBank/DDBJ whole genome shotgun (WGS) entry which is preliminary data.</text>
</comment>
<evidence type="ECO:0000256" key="1">
    <source>
        <dbReference type="ARBA" id="ARBA00000832"/>
    </source>
</evidence>
<dbReference type="EMBL" id="JALJEJ010000002">
    <property type="protein sequence ID" value="MCJ8209224.1"/>
    <property type="molecule type" value="Genomic_DNA"/>
</dbReference>
<comment type="pathway">
    <text evidence="3 7">Carbohydrate degradation; pentose phosphate pathway; D-ribulose 5-phosphate from D-glucose 6-phosphate (oxidative stage): step 2/3.</text>
</comment>
<dbReference type="GO" id="GO:0006098">
    <property type="term" value="P:pentose-phosphate shunt"/>
    <property type="evidence" value="ECO:0007669"/>
    <property type="project" value="InterPro"/>
</dbReference>
<evidence type="ECO:0000313" key="10">
    <source>
        <dbReference type="Proteomes" id="UP001139450"/>
    </source>
</evidence>
<evidence type="ECO:0000259" key="8">
    <source>
        <dbReference type="Pfam" id="PF01182"/>
    </source>
</evidence>
<organism evidence="9 10">
    <name type="scientific">Mucilaginibacter straminoryzae</name>
    <dbReference type="NCBI Taxonomy" id="2932774"/>
    <lineage>
        <taxon>Bacteria</taxon>
        <taxon>Pseudomonadati</taxon>
        <taxon>Bacteroidota</taxon>
        <taxon>Sphingobacteriia</taxon>
        <taxon>Sphingobacteriales</taxon>
        <taxon>Sphingobacteriaceae</taxon>
        <taxon>Mucilaginibacter</taxon>
    </lineage>
</organism>
<dbReference type="Gene3D" id="3.40.50.1360">
    <property type="match status" value="1"/>
</dbReference>
<evidence type="ECO:0000256" key="2">
    <source>
        <dbReference type="ARBA" id="ARBA00002681"/>
    </source>
</evidence>
<name>A0A9X1X5W9_9SPHI</name>
<dbReference type="InterPro" id="IPR005900">
    <property type="entry name" value="6-phosphogluconolactonase_DevB"/>
</dbReference>
<evidence type="ECO:0000256" key="3">
    <source>
        <dbReference type="ARBA" id="ARBA00004961"/>
    </source>
</evidence>
<comment type="function">
    <text evidence="2 7">Hydrolysis of 6-phosphogluconolactone to 6-phosphogluconate.</text>
</comment>
<dbReference type="AlphaFoldDB" id="A0A9X1X5W9"/>
<accession>A0A9X1X5W9</accession>
<reference evidence="9" key="1">
    <citation type="submission" date="2022-04" db="EMBL/GenBank/DDBJ databases">
        <title>Mucilaginibacter sp. RS28 isolated from freshwater.</title>
        <authorList>
            <person name="Ko S.-R."/>
        </authorList>
    </citation>
    <scope>NUCLEOTIDE SEQUENCE</scope>
    <source>
        <strain evidence="9">RS28</strain>
    </source>
</reference>
<dbReference type="InterPro" id="IPR039104">
    <property type="entry name" value="6PGL"/>
</dbReference>
<dbReference type="NCBIfam" id="TIGR01198">
    <property type="entry name" value="pgl"/>
    <property type="match status" value="1"/>
</dbReference>
<gene>
    <name evidence="7 9" type="primary">pgl</name>
    <name evidence="9" type="ORF">MUY27_05860</name>
</gene>
<dbReference type="RefSeq" id="WP_245129053.1">
    <property type="nucleotide sequence ID" value="NZ_JALJEJ010000002.1"/>
</dbReference>
<dbReference type="SUPFAM" id="SSF100950">
    <property type="entry name" value="NagB/RpiA/CoA transferase-like"/>
    <property type="match status" value="1"/>
</dbReference>
<sequence>MVKVLEDQLQLSKEAAELFVKLAAEAVEVHGKFTVALTGGSSPEKLYDLLATPAYRDKVDWSKVHVFWGDERWVPLDDDQSNAKMAKRTLLSKVPVPKENIFYMWADGKSPEEYAADYEQMVKKELGESLKFDLILLGMGPDGHTASLFPHQPVLHEQTKLVDAYYLAPQSMYRITLTAPLINKAKHIVVMLYGDNKANALYEVLEGEPNVELYPSQLLHPESGDITWLVDKAAAALLKKH</sequence>